<dbReference type="InterPro" id="IPR051210">
    <property type="entry name" value="Ub_ligase/GEF_domain"/>
</dbReference>
<sequence>MFSRLLRTTLGFGRGKAKAKVAKATPLETEEGVDAGVAKTRVFGLGTDGKLGLGDTEARGTAQPLAFLGAARMRAVAVGVHHTVGVVETAAAGHGVLFGWGSNFYGQAGCAAVDADTKSGAASVLSPGDDAEDLDAVDLPARVRLLVPAAALANIDVCAVAAGAFHAVALDANGALWSWGAGCLGRDNELYDSTAILVDFFAARRRRVTHVQASGHVTIAVAAGPSPTQSATPSSAHQQTATSEVYVWGYFRDNRLHFRKSTSPILLADALKYSHVSLVAADGNVFAVVGANNKARPSISLYGSFDKKSDCEMPMYPLYLEIENLPQVYPDKPDAIVELDPSVSLNHIKSVVLFRDIGFIVFENGTVQFFINSKQNEPTKSRIENSNQPIIITPQICTIFGDCAVQPVDSISINPFGAIVIYKNKSNENSPRKIVYWPFKKNETDSIVDYATEGVGAYGLVGSDILDYIASREGIILADSNEQSVASSALSSQSSSLSSNSSSVITSLAAVGWEHAIFHQS</sequence>
<evidence type="ECO:0000313" key="4">
    <source>
        <dbReference type="Proteomes" id="UP001211907"/>
    </source>
</evidence>
<dbReference type="SUPFAM" id="SSF50985">
    <property type="entry name" value="RCC1/BLIP-II"/>
    <property type="match status" value="1"/>
</dbReference>
<evidence type="ECO:0000256" key="2">
    <source>
        <dbReference type="PROSITE-ProRule" id="PRU00235"/>
    </source>
</evidence>
<dbReference type="AlphaFoldDB" id="A0AAD5T7V3"/>
<name>A0AAD5T7V3_9FUNG</name>
<dbReference type="PANTHER" id="PTHR22870:SF408">
    <property type="entry name" value="OS09G0560450 PROTEIN"/>
    <property type="match status" value="1"/>
</dbReference>
<dbReference type="Proteomes" id="UP001211907">
    <property type="component" value="Unassembled WGS sequence"/>
</dbReference>
<dbReference type="InterPro" id="IPR009091">
    <property type="entry name" value="RCC1/BLIP-II"/>
</dbReference>
<proteinExistence type="predicted"/>
<dbReference type="Pfam" id="PF13540">
    <property type="entry name" value="RCC1_2"/>
    <property type="match status" value="1"/>
</dbReference>
<dbReference type="Gene3D" id="2.130.10.30">
    <property type="entry name" value="Regulator of chromosome condensation 1/beta-lactamase-inhibitor protein II"/>
    <property type="match status" value="1"/>
</dbReference>
<comment type="caution">
    <text evidence="3">The sequence shown here is derived from an EMBL/GenBank/DDBJ whole genome shotgun (WGS) entry which is preliminary data.</text>
</comment>
<feature type="repeat" description="RCC1" evidence="2">
    <location>
        <begin position="95"/>
        <end position="173"/>
    </location>
</feature>
<accession>A0AAD5T7V3</accession>
<dbReference type="PROSITE" id="PS00626">
    <property type="entry name" value="RCC1_2"/>
    <property type="match status" value="1"/>
</dbReference>
<gene>
    <name evidence="3" type="ORF">HK100_000596</name>
</gene>
<feature type="repeat" description="RCC1" evidence="2">
    <location>
        <begin position="38"/>
        <end position="89"/>
    </location>
</feature>
<protein>
    <submittedName>
        <fullName evidence="3">Uncharacterized protein</fullName>
    </submittedName>
</protein>
<dbReference type="EMBL" id="JADGJH010000112">
    <property type="protein sequence ID" value="KAJ3137621.1"/>
    <property type="molecule type" value="Genomic_DNA"/>
</dbReference>
<dbReference type="PROSITE" id="PS50012">
    <property type="entry name" value="RCC1_3"/>
    <property type="match status" value="2"/>
</dbReference>
<dbReference type="InterPro" id="IPR000408">
    <property type="entry name" value="Reg_chr_condens"/>
</dbReference>
<reference evidence="3" key="1">
    <citation type="submission" date="2020-05" db="EMBL/GenBank/DDBJ databases">
        <title>Phylogenomic resolution of chytrid fungi.</title>
        <authorList>
            <person name="Stajich J.E."/>
            <person name="Amses K."/>
            <person name="Simmons R."/>
            <person name="Seto K."/>
            <person name="Myers J."/>
            <person name="Bonds A."/>
            <person name="Quandt C.A."/>
            <person name="Barry K."/>
            <person name="Liu P."/>
            <person name="Grigoriev I."/>
            <person name="Longcore J.E."/>
            <person name="James T.Y."/>
        </authorList>
    </citation>
    <scope>NUCLEOTIDE SEQUENCE</scope>
    <source>
        <strain evidence="3">JEL0513</strain>
    </source>
</reference>
<keyword evidence="4" id="KW-1185">Reference proteome</keyword>
<evidence type="ECO:0000313" key="3">
    <source>
        <dbReference type="EMBL" id="KAJ3137621.1"/>
    </source>
</evidence>
<dbReference type="PANTHER" id="PTHR22870">
    <property type="entry name" value="REGULATOR OF CHROMOSOME CONDENSATION"/>
    <property type="match status" value="1"/>
</dbReference>
<keyword evidence="1" id="KW-0677">Repeat</keyword>
<evidence type="ECO:0000256" key="1">
    <source>
        <dbReference type="ARBA" id="ARBA00022737"/>
    </source>
</evidence>
<organism evidence="3 4">
    <name type="scientific">Physocladia obscura</name>
    <dbReference type="NCBI Taxonomy" id="109957"/>
    <lineage>
        <taxon>Eukaryota</taxon>
        <taxon>Fungi</taxon>
        <taxon>Fungi incertae sedis</taxon>
        <taxon>Chytridiomycota</taxon>
        <taxon>Chytridiomycota incertae sedis</taxon>
        <taxon>Chytridiomycetes</taxon>
        <taxon>Chytridiales</taxon>
        <taxon>Chytriomycetaceae</taxon>
        <taxon>Physocladia</taxon>
    </lineage>
</organism>